<protein>
    <submittedName>
        <fullName evidence="1">Uncharacterized protein</fullName>
    </submittedName>
</protein>
<name>A0AAN6YSU5_9PEZI</name>
<proteinExistence type="predicted"/>
<reference evidence="1" key="2">
    <citation type="submission" date="2023-05" db="EMBL/GenBank/DDBJ databases">
        <authorList>
            <consortium name="Lawrence Berkeley National Laboratory"/>
            <person name="Steindorff A."/>
            <person name="Hensen N."/>
            <person name="Bonometti L."/>
            <person name="Westerberg I."/>
            <person name="Brannstrom I.O."/>
            <person name="Guillou S."/>
            <person name="Cros-Aarteil S."/>
            <person name="Calhoun S."/>
            <person name="Haridas S."/>
            <person name="Kuo A."/>
            <person name="Mondo S."/>
            <person name="Pangilinan J."/>
            <person name="Riley R."/>
            <person name="Labutti K."/>
            <person name="Andreopoulos B."/>
            <person name="Lipzen A."/>
            <person name="Chen C."/>
            <person name="Yanf M."/>
            <person name="Daum C."/>
            <person name="Ng V."/>
            <person name="Clum A."/>
            <person name="Ohm R."/>
            <person name="Martin F."/>
            <person name="Silar P."/>
            <person name="Natvig D."/>
            <person name="Lalanne C."/>
            <person name="Gautier V."/>
            <person name="Ament-Velasquez S.L."/>
            <person name="Kruys A."/>
            <person name="Hutchinson M.I."/>
            <person name="Powell A.J."/>
            <person name="Barry K."/>
            <person name="Miller A.N."/>
            <person name="Grigoriev I.V."/>
            <person name="Debuchy R."/>
            <person name="Gladieux P."/>
            <person name="Thoren M.H."/>
            <person name="Johannesson H."/>
        </authorList>
    </citation>
    <scope>NUCLEOTIDE SEQUENCE</scope>
    <source>
        <strain evidence="1">CBS 508.74</strain>
    </source>
</reference>
<comment type="caution">
    <text evidence="1">The sequence shown here is derived from an EMBL/GenBank/DDBJ whole genome shotgun (WGS) entry which is preliminary data.</text>
</comment>
<dbReference type="GeneID" id="89939252"/>
<sequence length="238" mass="27090">MYWPTRLSALPVGIATAIEVAALTIRTVSSLLDDPYQTLAWEHRNPLLGFALRCDNRFPLSADLQEKLANDICTAFRMDQEELSLQGLMESYLMRKTFWDMPDLMFYNAAFRLGPEQPWVQSGIGTPGQVSIIPWRGEEDLETAIRKRFGRSPTYPAGEWELFLGAKMPPVFRVLFQPSRIREFADIQWPLVVGPSLKTEQESGKYGACRTSRSTICAYWNDSSSDNSGRTRPCQILR</sequence>
<dbReference type="AlphaFoldDB" id="A0AAN6YSU5"/>
<keyword evidence="2" id="KW-1185">Reference proteome</keyword>
<reference evidence="1" key="1">
    <citation type="journal article" date="2023" name="Mol. Phylogenet. Evol.">
        <title>Genome-scale phylogeny and comparative genomics of the fungal order Sordariales.</title>
        <authorList>
            <person name="Hensen N."/>
            <person name="Bonometti L."/>
            <person name="Westerberg I."/>
            <person name="Brannstrom I.O."/>
            <person name="Guillou S."/>
            <person name="Cros-Aarteil S."/>
            <person name="Calhoun S."/>
            <person name="Haridas S."/>
            <person name="Kuo A."/>
            <person name="Mondo S."/>
            <person name="Pangilinan J."/>
            <person name="Riley R."/>
            <person name="LaButti K."/>
            <person name="Andreopoulos B."/>
            <person name="Lipzen A."/>
            <person name="Chen C."/>
            <person name="Yan M."/>
            <person name="Daum C."/>
            <person name="Ng V."/>
            <person name="Clum A."/>
            <person name="Steindorff A."/>
            <person name="Ohm R.A."/>
            <person name="Martin F."/>
            <person name="Silar P."/>
            <person name="Natvig D.O."/>
            <person name="Lalanne C."/>
            <person name="Gautier V."/>
            <person name="Ament-Velasquez S.L."/>
            <person name="Kruys A."/>
            <person name="Hutchinson M.I."/>
            <person name="Powell A.J."/>
            <person name="Barry K."/>
            <person name="Miller A.N."/>
            <person name="Grigoriev I.V."/>
            <person name="Debuchy R."/>
            <person name="Gladieux P."/>
            <person name="Hiltunen Thoren M."/>
            <person name="Johannesson H."/>
        </authorList>
    </citation>
    <scope>NUCLEOTIDE SEQUENCE</scope>
    <source>
        <strain evidence="1">CBS 508.74</strain>
    </source>
</reference>
<accession>A0AAN6YSU5</accession>
<gene>
    <name evidence="1" type="ORF">N656DRAFT_779075</name>
</gene>
<dbReference type="RefSeq" id="XP_064670422.1">
    <property type="nucleotide sequence ID" value="XM_064815127.1"/>
</dbReference>
<evidence type="ECO:0000313" key="2">
    <source>
        <dbReference type="Proteomes" id="UP001302812"/>
    </source>
</evidence>
<evidence type="ECO:0000313" key="1">
    <source>
        <dbReference type="EMBL" id="KAK4112852.1"/>
    </source>
</evidence>
<dbReference type="Proteomes" id="UP001302812">
    <property type="component" value="Unassembled WGS sequence"/>
</dbReference>
<organism evidence="1 2">
    <name type="scientific">Canariomyces notabilis</name>
    <dbReference type="NCBI Taxonomy" id="2074819"/>
    <lineage>
        <taxon>Eukaryota</taxon>
        <taxon>Fungi</taxon>
        <taxon>Dikarya</taxon>
        <taxon>Ascomycota</taxon>
        <taxon>Pezizomycotina</taxon>
        <taxon>Sordariomycetes</taxon>
        <taxon>Sordariomycetidae</taxon>
        <taxon>Sordariales</taxon>
        <taxon>Chaetomiaceae</taxon>
        <taxon>Canariomyces</taxon>
    </lineage>
</organism>
<dbReference type="EMBL" id="MU853341">
    <property type="protein sequence ID" value="KAK4112852.1"/>
    <property type="molecule type" value="Genomic_DNA"/>
</dbReference>